<dbReference type="Proteomes" id="UP000265715">
    <property type="component" value="Unassembled WGS sequence"/>
</dbReference>
<feature type="chain" id="PRO_5017362336" description="Tetratricopeptide repeat protein" evidence="1">
    <location>
        <begin position="29"/>
        <end position="180"/>
    </location>
</feature>
<feature type="signal peptide" evidence="1">
    <location>
        <begin position="1"/>
        <end position="28"/>
    </location>
</feature>
<dbReference type="AlphaFoldDB" id="A0A399EX09"/>
<gene>
    <name evidence="2" type="ORF">Mterra_01043</name>
</gene>
<evidence type="ECO:0000256" key="1">
    <source>
        <dbReference type="SAM" id="SignalP"/>
    </source>
</evidence>
<reference evidence="2 3" key="1">
    <citation type="submission" date="2018-08" db="EMBL/GenBank/DDBJ databases">
        <title>Meiothermus terrae DSM 26712 genome sequencing project.</title>
        <authorList>
            <person name="Da Costa M.S."/>
            <person name="Albuquerque L."/>
            <person name="Raposo P."/>
            <person name="Froufe H.J.C."/>
            <person name="Barroso C.S."/>
            <person name="Egas C."/>
        </authorList>
    </citation>
    <scope>NUCLEOTIDE SEQUENCE [LARGE SCALE GENOMIC DNA]</scope>
    <source>
        <strain evidence="2 3">DSM 26712</strain>
    </source>
</reference>
<organism evidence="2 3">
    <name type="scientific">Calidithermus terrae</name>
    <dbReference type="NCBI Taxonomy" id="1408545"/>
    <lineage>
        <taxon>Bacteria</taxon>
        <taxon>Thermotogati</taxon>
        <taxon>Deinococcota</taxon>
        <taxon>Deinococci</taxon>
        <taxon>Thermales</taxon>
        <taxon>Thermaceae</taxon>
        <taxon>Calidithermus</taxon>
    </lineage>
</organism>
<dbReference type="RefSeq" id="WP_147372558.1">
    <property type="nucleotide sequence ID" value="NZ_QXDL01000028.1"/>
</dbReference>
<dbReference type="OrthoDB" id="72966at2"/>
<name>A0A399EX09_9DEIN</name>
<comment type="caution">
    <text evidence="2">The sequence shown here is derived from an EMBL/GenBank/DDBJ whole genome shotgun (WGS) entry which is preliminary data.</text>
</comment>
<dbReference type="EMBL" id="QXDL01000028">
    <property type="protein sequence ID" value="RIH88193.1"/>
    <property type="molecule type" value="Genomic_DNA"/>
</dbReference>
<accession>A0A399EX09</accession>
<evidence type="ECO:0000313" key="3">
    <source>
        <dbReference type="Proteomes" id="UP000265715"/>
    </source>
</evidence>
<sequence>MTRRNKALKVLTTSAFLASSLWLGGAYAQTAQPPAQPAMTAEQYHAEAQRLALEADARYVTDFYDQILWNQAIRNAEAAVAAEPGNPTYLRTLAELYTRTQFWWRAYQNWLKLEQMAQLGDQERQWAALSAAKIGYIRLSRGLAVEAIPFLEASLRWEENPQVAAMLDVAQQEAADTAVQ</sequence>
<keyword evidence="1" id="KW-0732">Signal</keyword>
<evidence type="ECO:0000313" key="2">
    <source>
        <dbReference type="EMBL" id="RIH88193.1"/>
    </source>
</evidence>
<proteinExistence type="predicted"/>
<protein>
    <recommendedName>
        <fullName evidence="4">Tetratricopeptide repeat protein</fullName>
    </recommendedName>
</protein>
<evidence type="ECO:0008006" key="4">
    <source>
        <dbReference type="Google" id="ProtNLM"/>
    </source>
</evidence>
<keyword evidence="3" id="KW-1185">Reference proteome</keyword>